<protein>
    <recommendedName>
        <fullName evidence="6">Pentacotripeptide-repeat region of PRORP domain-containing protein</fullName>
    </recommendedName>
</protein>
<evidence type="ECO:0000313" key="4">
    <source>
        <dbReference type="EMBL" id="CAK0837722.1"/>
    </source>
</evidence>
<keyword evidence="5" id="KW-1185">Reference proteome</keyword>
<feature type="repeat" description="PPR" evidence="2">
    <location>
        <begin position="128"/>
        <end position="162"/>
    </location>
</feature>
<keyword evidence="1" id="KW-0677">Repeat</keyword>
<proteinExistence type="predicted"/>
<feature type="repeat" description="PPR" evidence="2">
    <location>
        <begin position="91"/>
        <end position="125"/>
    </location>
</feature>
<dbReference type="PROSITE" id="PS51375">
    <property type="entry name" value="PPR"/>
    <property type="match status" value="3"/>
</dbReference>
<dbReference type="PANTHER" id="PTHR47447:SF17">
    <property type="entry name" value="OS12G0638900 PROTEIN"/>
    <property type="match status" value="1"/>
</dbReference>
<accession>A0ABN9SYW7</accession>
<evidence type="ECO:0000256" key="1">
    <source>
        <dbReference type="ARBA" id="ARBA00022737"/>
    </source>
</evidence>
<dbReference type="PANTHER" id="PTHR47447">
    <property type="entry name" value="OS03G0856100 PROTEIN"/>
    <property type="match status" value="1"/>
</dbReference>
<comment type="caution">
    <text evidence="4">The sequence shown here is derived from an EMBL/GenBank/DDBJ whole genome shotgun (WGS) entry which is preliminary data.</text>
</comment>
<dbReference type="Pfam" id="PF13812">
    <property type="entry name" value="PPR_3"/>
    <property type="match status" value="1"/>
</dbReference>
<organism evidence="4 5">
    <name type="scientific">Prorocentrum cordatum</name>
    <dbReference type="NCBI Taxonomy" id="2364126"/>
    <lineage>
        <taxon>Eukaryota</taxon>
        <taxon>Sar</taxon>
        <taxon>Alveolata</taxon>
        <taxon>Dinophyceae</taxon>
        <taxon>Prorocentrales</taxon>
        <taxon>Prorocentraceae</taxon>
        <taxon>Prorocentrum</taxon>
    </lineage>
</organism>
<evidence type="ECO:0000313" key="5">
    <source>
        <dbReference type="Proteomes" id="UP001189429"/>
    </source>
</evidence>
<dbReference type="InterPro" id="IPR011990">
    <property type="entry name" value="TPR-like_helical_dom_sf"/>
</dbReference>
<dbReference type="Pfam" id="PF01535">
    <property type="entry name" value="PPR"/>
    <property type="match status" value="1"/>
</dbReference>
<dbReference type="InterPro" id="IPR002885">
    <property type="entry name" value="PPR_rpt"/>
</dbReference>
<gene>
    <name evidence="4" type="ORF">PCOR1329_LOCUS33841</name>
</gene>
<dbReference type="EMBL" id="CAUYUJ010014171">
    <property type="protein sequence ID" value="CAK0837722.1"/>
    <property type="molecule type" value="Genomic_DNA"/>
</dbReference>
<evidence type="ECO:0000256" key="3">
    <source>
        <dbReference type="SAM" id="MobiDB-lite"/>
    </source>
</evidence>
<dbReference type="Gene3D" id="1.25.40.10">
    <property type="entry name" value="Tetratricopeptide repeat domain"/>
    <property type="match status" value="1"/>
</dbReference>
<evidence type="ECO:0000256" key="2">
    <source>
        <dbReference type="PROSITE-ProRule" id="PRU00708"/>
    </source>
</evidence>
<dbReference type="Proteomes" id="UP001189429">
    <property type="component" value="Unassembled WGS sequence"/>
</dbReference>
<feature type="region of interest" description="Disordered" evidence="3">
    <location>
        <begin position="70"/>
        <end position="89"/>
    </location>
</feature>
<feature type="repeat" description="PPR" evidence="2">
    <location>
        <begin position="28"/>
        <end position="62"/>
    </location>
</feature>
<dbReference type="NCBIfam" id="TIGR00756">
    <property type="entry name" value="PPR"/>
    <property type="match status" value="1"/>
</dbReference>
<reference evidence="4" key="1">
    <citation type="submission" date="2023-10" db="EMBL/GenBank/DDBJ databases">
        <authorList>
            <person name="Chen Y."/>
            <person name="Shah S."/>
            <person name="Dougan E. K."/>
            <person name="Thang M."/>
            <person name="Chan C."/>
        </authorList>
    </citation>
    <scope>NUCLEOTIDE SEQUENCE [LARGE SCALE GENOMIC DNA]</scope>
</reference>
<name>A0ABN9SYW7_9DINO</name>
<sequence length="197" mass="21043">MAGGSACEKGSQGLVLAQDDVDEVHGFALVSYNAGISACEKGQQWQPALALLSEMRDAKLEPDVISPTMAAPALTDGESGGSGLAPPSGPCEPHYNAGISACEKGEQWQRALALLSKMREAKLEPNGIPFSYNAAISACQKGKQWQRALSLLRDIRQMKLYPDLFVYGIVASMCEHGGQKKMVQSLTREMCGLIVAE</sequence>
<evidence type="ECO:0008006" key="6">
    <source>
        <dbReference type="Google" id="ProtNLM"/>
    </source>
</evidence>